<protein>
    <recommendedName>
        <fullName evidence="1">pyridoxal kinase</fullName>
        <ecNumber evidence="1">2.7.1.35</ecNumber>
    </recommendedName>
</protein>
<evidence type="ECO:0000256" key="4">
    <source>
        <dbReference type="ARBA" id="ARBA00022777"/>
    </source>
</evidence>
<dbReference type="InterPro" id="IPR013749">
    <property type="entry name" value="PM/HMP-P_kinase-1"/>
</dbReference>
<reference evidence="7 8" key="1">
    <citation type="submission" date="2022-05" db="EMBL/GenBank/DDBJ databases">
        <authorList>
            <person name="Park J.-S."/>
        </authorList>
    </citation>
    <scope>NUCLEOTIDE SEQUENCE [LARGE SCALE GENOMIC DNA]</scope>
    <source>
        <strain evidence="7 8">2012CJ34-2</strain>
    </source>
</reference>
<dbReference type="RefSeq" id="WP_249699130.1">
    <property type="nucleotide sequence ID" value="NZ_JAMFLX010000009.1"/>
</dbReference>
<dbReference type="NCBIfam" id="TIGR00687">
    <property type="entry name" value="pyridox_kin"/>
    <property type="match status" value="1"/>
</dbReference>
<dbReference type="CDD" id="cd01173">
    <property type="entry name" value="pyridoxal_pyridoxamine_kinase"/>
    <property type="match status" value="1"/>
</dbReference>
<dbReference type="InterPro" id="IPR029056">
    <property type="entry name" value="Ribokinase-like"/>
</dbReference>
<evidence type="ECO:0000256" key="3">
    <source>
        <dbReference type="ARBA" id="ARBA00022741"/>
    </source>
</evidence>
<evidence type="ECO:0000313" key="8">
    <source>
        <dbReference type="Proteomes" id="UP001203338"/>
    </source>
</evidence>
<dbReference type="EMBL" id="JAMFLX010000009">
    <property type="protein sequence ID" value="MCL6269994.1"/>
    <property type="molecule type" value="Genomic_DNA"/>
</dbReference>
<proteinExistence type="predicted"/>
<dbReference type="Proteomes" id="UP001203338">
    <property type="component" value="Unassembled WGS sequence"/>
</dbReference>
<keyword evidence="2 7" id="KW-0808">Transferase</keyword>
<accession>A0ABT0PF51</accession>
<evidence type="ECO:0000313" key="7">
    <source>
        <dbReference type="EMBL" id="MCL6269994.1"/>
    </source>
</evidence>
<name>A0ABT0PF51_9GAMM</name>
<evidence type="ECO:0000256" key="5">
    <source>
        <dbReference type="ARBA" id="ARBA00022840"/>
    </source>
</evidence>
<feature type="domain" description="Pyridoxamine kinase/Phosphomethylpyrimidine kinase" evidence="6">
    <location>
        <begin position="90"/>
        <end position="257"/>
    </location>
</feature>
<evidence type="ECO:0000259" key="6">
    <source>
        <dbReference type="Pfam" id="PF08543"/>
    </source>
</evidence>
<organism evidence="7 8">
    <name type="scientific">Parendozoicomonas callyspongiae</name>
    <dbReference type="NCBI Taxonomy" id="2942213"/>
    <lineage>
        <taxon>Bacteria</taxon>
        <taxon>Pseudomonadati</taxon>
        <taxon>Pseudomonadota</taxon>
        <taxon>Gammaproteobacteria</taxon>
        <taxon>Oceanospirillales</taxon>
        <taxon>Endozoicomonadaceae</taxon>
        <taxon>Parendozoicomonas</taxon>
    </lineage>
</organism>
<dbReference type="SUPFAM" id="SSF53613">
    <property type="entry name" value="Ribokinase-like"/>
    <property type="match status" value="1"/>
</dbReference>
<keyword evidence="5" id="KW-0067">ATP-binding</keyword>
<keyword evidence="4 7" id="KW-0418">Kinase</keyword>
<keyword evidence="3" id="KW-0547">Nucleotide-binding</keyword>
<keyword evidence="8" id="KW-1185">Reference proteome</keyword>
<dbReference type="PANTHER" id="PTHR10534:SF2">
    <property type="entry name" value="PYRIDOXAL KINASE"/>
    <property type="match status" value="1"/>
</dbReference>
<gene>
    <name evidence="7" type="primary">pdxY</name>
    <name evidence="7" type="ORF">M3P05_08595</name>
</gene>
<evidence type="ECO:0000256" key="2">
    <source>
        <dbReference type="ARBA" id="ARBA00022679"/>
    </source>
</evidence>
<dbReference type="GO" id="GO:0008478">
    <property type="term" value="F:pyridoxal kinase activity"/>
    <property type="evidence" value="ECO:0007669"/>
    <property type="project" value="UniProtKB-EC"/>
</dbReference>
<comment type="caution">
    <text evidence="7">The sequence shown here is derived from an EMBL/GenBank/DDBJ whole genome shotgun (WGS) entry which is preliminary data.</text>
</comment>
<dbReference type="Pfam" id="PF08543">
    <property type="entry name" value="Phos_pyr_kin"/>
    <property type="match status" value="1"/>
</dbReference>
<dbReference type="NCBIfam" id="NF004398">
    <property type="entry name" value="PRK05756.1"/>
    <property type="match status" value="1"/>
</dbReference>
<dbReference type="InterPro" id="IPR004625">
    <property type="entry name" value="PyrdxlKinase"/>
</dbReference>
<evidence type="ECO:0000256" key="1">
    <source>
        <dbReference type="ARBA" id="ARBA00012104"/>
    </source>
</evidence>
<dbReference type="Gene3D" id="3.40.1190.20">
    <property type="match status" value="1"/>
</dbReference>
<sequence length="285" mass="30776">MNILSIQSHVAYGHAGNASAVFPLQRMGCEVWPVHTVMFSNHTGHGDWRGPIFDPVTVEDVVTGIEERGVLPECNAILSGYMGAPELGDAILKAVAKVKAANPEALYCCDPVIGDTDRGVFVRAGIPDFFRDKVLKHADILTPNHFELELLTGRKVSTLYDALKAAKQLQMQGSSLVLITSLIRTDADSGQIEMLAVGGDEAWLVATPKLEFPHPVNGSGDATAAVFLAKYLQTKNLQQSLEHTAGAIYALFEKTWATKSRELQLIASQDAYVMPPQAFTAEAAS</sequence>
<dbReference type="PANTHER" id="PTHR10534">
    <property type="entry name" value="PYRIDOXAL KINASE"/>
    <property type="match status" value="1"/>
</dbReference>
<dbReference type="EC" id="2.7.1.35" evidence="1"/>